<gene>
    <name evidence="1" type="ORF">CU097_014232</name>
</gene>
<protein>
    <submittedName>
        <fullName evidence="1">Uncharacterized protein</fullName>
    </submittedName>
</protein>
<reference evidence="1 2" key="1">
    <citation type="journal article" date="2018" name="G3 (Bethesda)">
        <title>Phylogenetic and Phylogenomic Definition of Rhizopus Species.</title>
        <authorList>
            <person name="Gryganskyi A.P."/>
            <person name="Golan J."/>
            <person name="Dolatabadi S."/>
            <person name="Mondo S."/>
            <person name="Robb S."/>
            <person name="Idnurm A."/>
            <person name="Muszewska A."/>
            <person name="Steczkiewicz K."/>
            <person name="Masonjones S."/>
            <person name="Liao H.L."/>
            <person name="Gajdeczka M.T."/>
            <person name="Anike F."/>
            <person name="Vuek A."/>
            <person name="Anishchenko I.M."/>
            <person name="Voigt K."/>
            <person name="de Hoog G.S."/>
            <person name="Smith M.E."/>
            <person name="Heitman J."/>
            <person name="Vilgalys R."/>
            <person name="Stajich J.E."/>
        </authorList>
    </citation>
    <scope>NUCLEOTIDE SEQUENCE [LARGE SCALE GENOMIC DNA]</scope>
    <source>
        <strain evidence="1 2">CBS 357.93</strain>
    </source>
</reference>
<evidence type="ECO:0000313" key="1">
    <source>
        <dbReference type="EMBL" id="RCH97735.1"/>
    </source>
</evidence>
<name>A0A367K6E2_RHIAZ</name>
<dbReference type="OrthoDB" id="2286118at2759"/>
<comment type="caution">
    <text evidence="1">The sequence shown here is derived from an EMBL/GenBank/DDBJ whole genome shotgun (WGS) entry which is preliminary data.</text>
</comment>
<dbReference type="EMBL" id="PJQL01000253">
    <property type="protein sequence ID" value="RCH97735.1"/>
    <property type="molecule type" value="Genomic_DNA"/>
</dbReference>
<proteinExistence type="predicted"/>
<dbReference type="AlphaFoldDB" id="A0A367K6E2"/>
<organism evidence="1 2">
    <name type="scientific">Rhizopus azygosporus</name>
    <name type="common">Rhizopus microsporus var. azygosporus</name>
    <dbReference type="NCBI Taxonomy" id="86630"/>
    <lineage>
        <taxon>Eukaryota</taxon>
        <taxon>Fungi</taxon>
        <taxon>Fungi incertae sedis</taxon>
        <taxon>Mucoromycota</taxon>
        <taxon>Mucoromycotina</taxon>
        <taxon>Mucoromycetes</taxon>
        <taxon>Mucorales</taxon>
        <taxon>Mucorineae</taxon>
        <taxon>Rhizopodaceae</taxon>
        <taxon>Rhizopus</taxon>
    </lineage>
</organism>
<accession>A0A367K6E2</accession>
<sequence>MKEWWLAQSNDEQAGEMVPVTLKEQNIIDDNSTYIEFDKKNCAVQSSVDCSTEVDDAIKHTLAPSFVVSLIRCDSNYAFVTQFEIYFRNNTSIVTSAISTIHEPYHDAPSTFIKEKNEKGNTWFELSIYYKRYEMLVTGGIIVEKTSNQLNPFLGPSVLFTNMESSNQKTTTNILVSDIDIAFTLRSWTKNSSSFKWDAVSKKFAEKGFHTIDQLRITNSRNKTANLISFVLNYNFSVLNILIELEKSIGKALRNVIKAEAAVLLSSKLYSYCKQ</sequence>
<dbReference type="Proteomes" id="UP000252139">
    <property type="component" value="Unassembled WGS sequence"/>
</dbReference>
<evidence type="ECO:0000313" key="2">
    <source>
        <dbReference type="Proteomes" id="UP000252139"/>
    </source>
</evidence>
<keyword evidence="2" id="KW-1185">Reference proteome</keyword>